<dbReference type="InterPro" id="IPR050482">
    <property type="entry name" value="Sensor_HK_TwoCompSys"/>
</dbReference>
<keyword evidence="3" id="KW-0902">Two-component regulatory system</keyword>
<dbReference type="Gene3D" id="3.30.565.10">
    <property type="entry name" value="Histidine kinase-like ATPase, C-terminal domain"/>
    <property type="match status" value="1"/>
</dbReference>
<dbReference type="Pfam" id="PF02518">
    <property type="entry name" value="HATPase_c"/>
    <property type="match status" value="1"/>
</dbReference>
<dbReference type="CDD" id="cd16917">
    <property type="entry name" value="HATPase_UhpB-NarQ-NarX-like"/>
    <property type="match status" value="1"/>
</dbReference>
<accession>A0ABV5RUS1</accession>
<evidence type="ECO:0000256" key="1">
    <source>
        <dbReference type="ARBA" id="ARBA00022679"/>
    </source>
</evidence>
<evidence type="ECO:0000313" key="5">
    <source>
        <dbReference type="EMBL" id="MFB9623166.1"/>
    </source>
</evidence>
<name>A0ABV5RUS1_9ACTN</name>
<dbReference type="SUPFAM" id="SSF55874">
    <property type="entry name" value="ATPase domain of HSP90 chaperone/DNA topoisomerase II/histidine kinase"/>
    <property type="match status" value="1"/>
</dbReference>
<protein>
    <submittedName>
        <fullName evidence="5">Sensor histidine kinase</fullName>
    </submittedName>
</protein>
<dbReference type="RefSeq" id="WP_345002307.1">
    <property type="nucleotide sequence ID" value="NZ_BAAAXV010000011.1"/>
</dbReference>
<evidence type="ECO:0000313" key="6">
    <source>
        <dbReference type="Proteomes" id="UP001589532"/>
    </source>
</evidence>
<organism evidence="5 6">
    <name type="scientific">Nonomuraea helvata</name>
    <dbReference type="NCBI Taxonomy" id="37484"/>
    <lineage>
        <taxon>Bacteria</taxon>
        <taxon>Bacillati</taxon>
        <taxon>Actinomycetota</taxon>
        <taxon>Actinomycetes</taxon>
        <taxon>Streptosporangiales</taxon>
        <taxon>Streptosporangiaceae</taxon>
        <taxon>Nonomuraea</taxon>
    </lineage>
</organism>
<comment type="caution">
    <text evidence="5">The sequence shown here is derived from an EMBL/GenBank/DDBJ whole genome shotgun (WGS) entry which is preliminary data.</text>
</comment>
<reference evidence="5 6" key="1">
    <citation type="submission" date="2024-09" db="EMBL/GenBank/DDBJ databases">
        <authorList>
            <person name="Sun Q."/>
            <person name="Mori K."/>
        </authorList>
    </citation>
    <scope>NUCLEOTIDE SEQUENCE [LARGE SCALE GENOMIC DNA]</scope>
    <source>
        <strain evidence="5 6">JCM 3143</strain>
    </source>
</reference>
<dbReference type="GO" id="GO:0016301">
    <property type="term" value="F:kinase activity"/>
    <property type="evidence" value="ECO:0007669"/>
    <property type="project" value="UniProtKB-KW"/>
</dbReference>
<evidence type="ECO:0000256" key="3">
    <source>
        <dbReference type="ARBA" id="ARBA00023012"/>
    </source>
</evidence>
<gene>
    <name evidence="5" type="ORF">ACFFSA_08735</name>
</gene>
<feature type="domain" description="Histidine kinase/HSP90-like ATPase" evidence="4">
    <location>
        <begin position="50"/>
        <end position="131"/>
    </location>
</feature>
<sequence length="132" mass="13956">MQLHLDEQRGLSQLLEDYLGQWEDRTGIAVEVWALPGRNVPSQVAEVVLSTVREALDNVERHSKARTVSVAVTAGARGLRLTISDDGVGFPLETEGRGLRVMKAGLANISGILQINSVLGGGTTVSAVAPLG</sequence>
<keyword evidence="1" id="KW-0808">Transferase</keyword>
<dbReference type="InterPro" id="IPR003594">
    <property type="entry name" value="HATPase_dom"/>
</dbReference>
<keyword evidence="6" id="KW-1185">Reference proteome</keyword>
<keyword evidence="2 5" id="KW-0418">Kinase</keyword>
<dbReference type="PANTHER" id="PTHR24421">
    <property type="entry name" value="NITRATE/NITRITE SENSOR PROTEIN NARX-RELATED"/>
    <property type="match status" value="1"/>
</dbReference>
<evidence type="ECO:0000256" key="2">
    <source>
        <dbReference type="ARBA" id="ARBA00022777"/>
    </source>
</evidence>
<evidence type="ECO:0000259" key="4">
    <source>
        <dbReference type="Pfam" id="PF02518"/>
    </source>
</evidence>
<dbReference type="Proteomes" id="UP001589532">
    <property type="component" value="Unassembled WGS sequence"/>
</dbReference>
<proteinExistence type="predicted"/>
<dbReference type="InterPro" id="IPR036890">
    <property type="entry name" value="HATPase_C_sf"/>
</dbReference>
<dbReference type="EMBL" id="JBHMBW010000004">
    <property type="protein sequence ID" value="MFB9623166.1"/>
    <property type="molecule type" value="Genomic_DNA"/>
</dbReference>